<dbReference type="Proteomes" id="UP001501326">
    <property type="component" value="Unassembled WGS sequence"/>
</dbReference>
<evidence type="ECO:0000256" key="1">
    <source>
        <dbReference type="SAM" id="MobiDB-lite"/>
    </source>
</evidence>
<evidence type="ECO:0000313" key="3">
    <source>
        <dbReference type="Proteomes" id="UP001501326"/>
    </source>
</evidence>
<proteinExistence type="predicted"/>
<sequence>MAPAPGERELDEVIHRAQAALRRQESEIADVLKGVERAKAVTARAKVEIERDKAQDAAERRAEETAARTGELGPERRALQRRLDANQTTWAEVLSGRDEHETAVAYREAVGVQARKVVDRLREEDPEWGAAFDRFGPDHPVDFPEPPVDDRIDPLRPGSLDPGRPGGPEVGPPGDDPAGGDGRDRRGGPPRPGGVW</sequence>
<accession>A0ABN3UVE4</accession>
<dbReference type="EMBL" id="BAAARN010000005">
    <property type="protein sequence ID" value="GAA2739032.1"/>
    <property type="molecule type" value="Genomic_DNA"/>
</dbReference>
<feature type="compositionally biased region" description="Basic and acidic residues" evidence="1">
    <location>
        <begin position="135"/>
        <end position="154"/>
    </location>
</feature>
<organism evidence="2 3">
    <name type="scientific">Pedococcus aerophilus</name>
    <dbReference type="NCBI Taxonomy" id="436356"/>
    <lineage>
        <taxon>Bacteria</taxon>
        <taxon>Bacillati</taxon>
        <taxon>Actinomycetota</taxon>
        <taxon>Actinomycetes</taxon>
        <taxon>Micrococcales</taxon>
        <taxon>Intrasporangiaceae</taxon>
        <taxon>Pedococcus</taxon>
    </lineage>
</organism>
<name>A0ABN3UVE4_9MICO</name>
<dbReference type="RefSeq" id="WP_344195544.1">
    <property type="nucleotide sequence ID" value="NZ_BAAARN010000005.1"/>
</dbReference>
<protein>
    <submittedName>
        <fullName evidence="2">Uncharacterized protein</fullName>
    </submittedName>
</protein>
<comment type="caution">
    <text evidence="2">The sequence shown here is derived from an EMBL/GenBank/DDBJ whole genome shotgun (WGS) entry which is preliminary data.</text>
</comment>
<evidence type="ECO:0000313" key="2">
    <source>
        <dbReference type="EMBL" id="GAA2739032.1"/>
    </source>
</evidence>
<gene>
    <name evidence="2" type="ORF">GCM10009867_33510</name>
</gene>
<reference evidence="2 3" key="1">
    <citation type="journal article" date="2019" name="Int. J. Syst. Evol. Microbiol.">
        <title>The Global Catalogue of Microorganisms (GCM) 10K type strain sequencing project: providing services to taxonomists for standard genome sequencing and annotation.</title>
        <authorList>
            <consortium name="The Broad Institute Genomics Platform"/>
            <consortium name="The Broad Institute Genome Sequencing Center for Infectious Disease"/>
            <person name="Wu L."/>
            <person name="Ma J."/>
        </authorList>
    </citation>
    <scope>NUCLEOTIDE SEQUENCE [LARGE SCALE GENOMIC DNA]</scope>
    <source>
        <strain evidence="2 3">JCM 16378</strain>
    </source>
</reference>
<keyword evidence="3" id="KW-1185">Reference proteome</keyword>
<feature type="region of interest" description="Disordered" evidence="1">
    <location>
        <begin position="51"/>
        <end position="79"/>
    </location>
</feature>
<feature type="region of interest" description="Disordered" evidence="1">
    <location>
        <begin position="129"/>
        <end position="196"/>
    </location>
</feature>
<feature type="compositionally biased region" description="Basic and acidic residues" evidence="1">
    <location>
        <begin position="51"/>
        <end position="66"/>
    </location>
</feature>